<sequence>MLRPSAAAGKITFRATYRSFSALGKWKTLSSLQPRSAFYHVARVGFRDPCPSPLQLEYNIPDERDIAIGKAMEAQERTTM</sequence>
<dbReference type="EMBL" id="KE524787">
    <property type="protein sequence ID" value="KFB36699.1"/>
    <property type="molecule type" value="Genomic_DNA"/>
</dbReference>
<reference evidence="2" key="2">
    <citation type="submission" date="2020-05" db="UniProtKB">
        <authorList>
            <consortium name="EnsemblMetazoa"/>
        </authorList>
    </citation>
    <scope>IDENTIFICATION</scope>
</reference>
<protein>
    <submittedName>
        <fullName evidence="1 2">Uncharacterized protein</fullName>
    </submittedName>
</protein>
<dbReference type="EMBL" id="ATLV01012386">
    <property type="status" value="NOT_ANNOTATED_CDS"/>
    <property type="molecule type" value="Genomic_DNA"/>
</dbReference>
<dbReference type="VEuPathDB" id="VectorBase:ASIC003848"/>
<name>A0A084VFF5_ANOSI</name>
<reference evidence="1 3" key="1">
    <citation type="journal article" date="2014" name="BMC Genomics">
        <title>Genome sequence of Anopheles sinensis provides insight into genetics basis of mosquito competence for malaria parasites.</title>
        <authorList>
            <person name="Zhou D."/>
            <person name="Zhang D."/>
            <person name="Ding G."/>
            <person name="Shi L."/>
            <person name="Hou Q."/>
            <person name="Ye Y."/>
            <person name="Xu Y."/>
            <person name="Zhou H."/>
            <person name="Xiong C."/>
            <person name="Li S."/>
            <person name="Yu J."/>
            <person name="Hong S."/>
            <person name="Yu X."/>
            <person name="Zou P."/>
            <person name="Chen C."/>
            <person name="Chang X."/>
            <person name="Wang W."/>
            <person name="Lv Y."/>
            <person name="Sun Y."/>
            <person name="Ma L."/>
            <person name="Shen B."/>
            <person name="Zhu C."/>
        </authorList>
    </citation>
    <scope>NUCLEOTIDE SEQUENCE [LARGE SCALE GENOMIC DNA]</scope>
</reference>
<proteinExistence type="predicted"/>
<organism evidence="1">
    <name type="scientific">Anopheles sinensis</name>
    <name type="common">Mosquito</name>
    <dbReference type="NCBI Taxonomy" id="74873"/>
    <lineage>
        <taxon>Eukaryota</taxon>
        <taxon>Metazoa</taxon>
        <taxon>Ecdysozoa</taxon>
        <taxon>Arthropoda</taxon>
        <taxon>Hexapoda</taxon>
        <taxon>Insecta</taxon>
        <taxon>Pterygota</taxon>
        <taxon>Neoptera</taxon>
        <taxon>Endopterygota</taxon>
        <taxon>Diptera</taxon>
        <taxon>Nematocera</taxon>
        <taxon>Culicoidea</taxon>
        <taxon>Culicidae</taxon>
        <taxon>Anophelinae</taxon>
        <taxon>Anopheles</taxon>
    </lineage>
</organism>
<gene>
    <name evidence="1" type="ORF">ZHAS_00003848</name>
</gene>
<evidence type="ECO:0000313" key="1">
    <source>
        <dbReference type="EMBL" id="KFB36699.1"/>
    </source>
</evidence>
<accession>A0A084VFF5</accession>
<evidence type="ECO:0000313" key="3">
    <source>
        <dbReference type="Proteomes" id="UP000030765"/>
    </source>
</evidence>
<dbReference type="Proteomes" id="UP000030765">
    <property type="component" value="Unassembled WGS sequence"/>
</dbReference>
<dbReference type="AlphaFoldDB" id="A0A084VFF5"/>
<dbReference type="EnsemblMetazoa" id="ASIC003848-RA">
    <property type="protein sequence ID" value="ASIC003848-PA"/>
    <property type="gene ID" value="ASIC003848"/>
</dbReference>
<keyword evidence="3" id="KW-1185">Reference proteome</keyword>
<evidence type="ECO:0000313" key="2">
    <source>
        <dbReference type="EnsemblMetazoa" id="ASIC003848-PA"/>
    </source>
</evidence>